<dbReference type="Gene3D" id="3.40.50.1820">
    <property type="entry name" value="alpha/beta hydrolase"/>
    <property type="match status" value="1"/>
</dbReference>
<accession>A0A238VQG0</accession>
<dbReference type="SUPFAM" id="SSF53474">
    <property type="entry name" value="alpha/beta-Hydrolases"/>
    <property type="match status" value="1"/>
</dbReference>
<dbReference type="EMBL" id="FZNP01000002">
    <property type="protein sequence ID" value="SNR36421.1"/>
    <property type="molecule type" value="Genomic_DNA"/>
</dbReference>
<name>A0A238VQG0_9ACTN</name>
<organism evidence="1 2">
    <name type="scientific">Actinomadura mexicana</name>
    <dbReference type="NCBI Taxonomy" id="134959"/>
    <lineage>
        <taxon>Bacteria</taxon>
        <taxon>Bacillati</taxon>
        <taxon>Actinomycetota</taxon>
        <taxon>Actinomycetes</taxon>
        <taxon>Streptosporangiales</taxon>
        <taxon>Thermomonosporaceae</taxon>
        <taxon>Actinomadura</taxon>
    </lineage>
</organism>
<dbReference type="OrthoDB" id="3668964at2"/>
<dbReference type="InterPro" id="IPR029058">
    <property type="entry name" value="AB_hydrolase_fold"/>
</dbReference>
<reference evidence="2" key="1">
    <citation type="submission" date="2017-06" db="EMBL/GenBank/DDBJ databases">
        <authorList>
            <person name="Varghese N."/>
            <person name="Submissions S."/>
        </authorList>
    </citation>
    <scope>NUCLEOTIDE SEQUENCE [LARGE SCALE GENOMIC DNA]</scope>
    <source>
        <strain evidence="2">DSM 44485</strain>
    </source>
</reference>
<sequence length="130" mass="14175">MRAAVLGALGSGVCAVVMAAAVSSFRDLRAEHVAAHSWMLFPPGLTRLADWPGVVAARAPAPRMVLYAAADPLFPVTGMRRAHRQIADTYRDAPGRYTGLFFDAPHRFDRAMQEAAFAWLAEIVRGDPRQ</sequence>
<proteinExistence type="predicted"/>
<dbReference type="RefSeq" id="WP_143226936.1">
    <property type="nucleotide sequence ID" value="NZ_FZNP01000002.1"/>
</dbReference>
<keyword evidence="2" id="KW-1185">Reference proteome</keyword>
<evidence type="ECO:0000313" key="1">
    <source>
        <dbReference type="EMBL" id="SNR36421.1"/>
    </source>
</evidence>
<gene>
    <name evidence="1" type="ORF">SAMN06265355_102203</name>
</gene>
<dbReference type="AlphaFoldDB" id="A0A238VQG0"/>
<evidence type="ECO:0000313" key="2">
    <source>
        <dbReference type="Proteomes" id="UP000198420"/>
    </source>
</evidence>
<protein>
    <recommendedName>
        <fullName evidence="3">Prolyl oligopeptidase family protein</fullName>
    </recommendedName>
</protein>
<evidence type="ECO:0008006" key="3">
    <source>
        <dbReference type="Google" id="ProtNLM"/>
    </source>
</evidence>
<dbReference type="Proteomes" id="UP000198420">
    <property type="component" value="Unassembled WGS sequence"/>
</dbReference>